<comment type="caution">
    <text evidence="2">The sequence shown here is derived from an EMBL/GenBank/DDBJ whole genome shotgun (WGS) entry which is preliminary data.</text>
</comment>
<keyword evidence="3" id="KW-1185">Reference proteome</keyword>
<feature type="transmembrane region" description="Helical" evidence="1">
    <location>
        <begin position="603"/>
        <end position="623"/>
    </location>
</feature>
<sequence length="1088" mass="118281">MTRLPFRRRSGVRAAMQILLAVCAVATVASIVDMVAGGLSDSRIGVLLGLVSLTAAIVMYLWPEKSQESSCELADDLAETLREQWLDEAQARRLRDPGVIPLSWAATGSDAIADGPARSDNGLRVRRKRLSGRLDGNFDEVVHRLADDYAHLDRGRLVLLGEPGAGKSVLAMLMTLGLLDARTPGGVTPVLLSASSWDPLSVSLDAWIVRSVAALYYNDQPETPRRLLLSGLLLPVLDGLDEMPESARRGAVHEINRAVGNDRPVIVTCRSAEYTDVIRGGSPVLHGAPVVEMVPLPAQDVIAYLSSITWPPGTVWDEVYADLLAAAADGDHDHPVAKALSTPLMVSLARFTYERCGGRPSDLLDTARFESRHEVEDFIIDQLIDGAYAPRFRPAAQPMKPSRWSAPQARKWLRFLAGYLHQHQDRDLAWWLLPRLLRPWVGFALGITGGAAVAVLVIAGLAVLSDGQDVMYLSTDWGILLSVSFALLTVMIWFAAGDRLPGRLSLSLKGSSSRLRRGFRNGIAIGTVVCGIPLVIATAIFAFRVVRWDLAEFRGFCQVFTQCGAITLVVGLALAVHNWLNAPAERSARADPLRFVQQDRRSSLSGAACAGLTVNVLLFPAMIGGGFAGTLLSKAISRDPAWAAAWTHLDRRTTFGMGVAWNSVGDNLARAVAFVLPGLMLAGLVLLTSAWPRFVVARAVLAMRGQLPWRLIGFLAEAREKGLLRQVSGVYQFRHIRFQERLATRPTGLTEVADTAPDRRRHRRRLLAASTAAAVLACVVVTIAPADKAVAVLSRSGVAYEFVALGEAARVMAVSRRDGSVEIWNRDSAGFGDSPRAVRKLAGRLFAMAFSGDGLTLAVAVDNLVYVMDLDLVDRYRPFRSYQPVRSLNLDERGRELVAVDAQHRIMVRDLRSRVVRGCDITLADSDRGKLELWYAYPLWIDWGGWAESDTRGGPQEFDQWVGDPERMVTADCDGVAVRGIFGDHYETYSPGYQYGLWGGAVTAQSRTAATFAQFGASMMTVTRVGVDSPGSAQVHIGTGRSLNVGYEFGVDDHVAISPDGKFAAATFGGIVRLWDVSEAALPWSEPL</sequence>
<reference evidence="2" key="1">
    <citation type="submission" date="2021-01" db="EMBL/GenBank/DDBJ databases">
        <title>Whole genome shotgun sequence of Actinoplanes cyaneus NBRC 14990.</title>
        <authorList>
            <person name="Komaki H."/>
            <person name="Tamura T."/>
        </authorList>
    </citation>
    <scope>NUCLEOTIDE SEQUENCE</scope>
    <source>
        <strain evidence="2">NBRC 14990</strain>
    </source>
</reference>
<feature type="transmembrane region" description="Helical" evidence="1">
    <location>
        <begin position="518"/>
        <end position="543"/>
    </location>
</feature>
<evidence type="ECO:0008006" key="4">
    <source>
        <dbReference type="Google" id="ProtNLM"/>
    </source>
</evidence>
<feature type="transmembrane region" description="Helical" evidence="1">
    <location>
        <begin position="44"/>
        <end position="62"/>
    </location>
</feature>
<evidence type="ECO:0000256" key="1">
    <source>
        <dbReference type="SAM" id="Phobius"/>
    </source>
</evidence>
<dbReference type="Gene3D" id="2.130.10.10">
    <property type="entry name" value="YVTN repeat-like/Quinoprotein amine dehydrogenase"/>
    <property type="match status" value="1"/>
</dbReference>
<dbReference type="AlphaFoldDB" id="A0A919IKJ7"/>
<feature type="transmembrane region" description="Helical" evidence="1">
    <location>
        <begin position="671"/>
        <end position="696"/>
    </location>
</feature>
<dbReference type="RefSeq" id="WP_203745821.1">
    <property type="nucleotide sequence ID" value="NZ_BAAAUC010000008.1"/>
</dbReference>
<dbReference type="SUPFAM" id="SSF52540">
    <property type="entry name" value="P-loop containing nucleoside triphosphate hydrolases"/>
    <property type="match status" value="1"/>
</dbReference>
<keyword evidence="1" id="KW-0472">Membrane</keyword>
<feature type="transmembrane region" description="Helical" evidence="1">
    <location>
        <begin position="440"/>
        <end position="465"/>
    </location>
</feature>
<evidence type="ECO:0000313" key="3">
    <source>
        <dbReference type="Proteomes" id="UP000619479"/>
    </source>
</evidence>
<organism evidence="2 3">
    <name type="scientific">Actinoplanes cyaneus</name>
    <dbReference type="NCBI Taxonomy" id="52696"/>
    <lineage>
        <taxon>Bacteria</taxon>
        <taxon>Bacillati</taxon>
        <taxon>Actinomycetota</taxon>
        <taxon>Actinomycetes</taxon>
        <taxon>Micromonosporales</taxon>
        <taxon>Micromonosporaceae</taxon>
        <taxon>Actinoplanes</taxon>
    </lineage>
</organism>
<dbReference type="SUPFAM" id="SSF69322">
    <property type="entry name" value="Tricorn protease domain 2"/>
    <property type="match status" value="1"/>
</dbReference>
<name>A0A919IKJ7_9ACTN</name>
<gene>
    <name evidence="2" type="ORF">Acy02nite_56360</name>
</gene>
<feature type="transmembrane region" description="Helical" evidence="1">
    <location>
        <begin position="477"/>
        <end position="497"/>
    </location>
</feature>
<protein>
    <recommendedName>
        <fullName evidence="4">NACHT domain-containing protein</fullName>
    </recommendedName>
</protein>
<feature type="transmembrane region" description="Helical" evidence="1">
    <location>
        <begin position="559"/>
        <end position="582"/>
    </location>
</feature>
<keyword evidence="1" id="KW-1133">Transmembrane helix</keyword>
<dbReference type="Gene3D" id="3.40.50.300">
    <property type="entry name" value="P-loop containing nucleotide triphosphate hydrolases"/>
    <property type="match status" value="1"/>
</dbReference>
<feature type="transmembrane region" description="Helical" evidence="1">
    <location>
        <begin position="12"/>
        <end position="32"/>
    </location>
</feature>
<keyword evidence="1" id="KW-0812">Transmembrane</keyword>
<dbReference type="Proteomes" id="UP000619479">
    <property type="component" value="Unassembled WGS sequence"/>
</dbReference>
<proteinExistence type="predicted"/>
<evidence type="ECO:0000313" key="2">
    <source>
        <dbReference type="EMBL" id="GID67755.1"/>
    </source>
</evidence>
<dbReference type="EMBL" id="BOMH01000041">
    <property type="protein sequence ID" value="GID67755.1"/>
    <property type="molecule type" value="Genomic_DNA"/>
</dbReference>
<dbReference type="InterPro" id="IPR027417">
    <property type="entry name" value="P-loop_NTPase"/>
</dbReference>
<feature type="transmembrane region" description="Helical" evidence="1">
    <location>
        <begin position="766"/>
        <end position="786"/>
    </location>
</feature>
<dbReference type="InterPro" id="IPR015943">
    <property type="entry name" value="WD40/YVTN_repeat-like_dom_sf"/>
</dbReference>
<accession>A0A919IKJ7</accession>